<evidence type="ECO:0000313" key="2">
    <source>
        <dbReference type="EMBL" id="PHN05227.1"/>
    </source>
</evidence>
<dbReference type="AlphaFoldDB" id="A0A2D0N9S3"/>
<evidence type="ECO:0008006" key="4">
    <source>
        <dbReference type="Google" id="ProtNLM"/>
    </source>
</evidence>
<name>A0A2D0N9S3_FLAN2</name>
<dbReference type="OrthoDB" id="981249at2"/>
<evidence type="ECO:0000313" key="3">
    <source>
        <dbReference type="Proteomes" id="UP000223913"/>
    </source>
</evidence>
<sequence>MAKKKTTGFKEISQMPAEWILRNLIFIAFLGFLAVIYIANSHLAERNVRTIQMLEKDIKELRWYYMSLESENMYNSLRSEIADKVRGDGLRLQRGKPKKIVVDDEDGR</sequence>
<keyword evidence="1" id="KW-0472">Membrane</keyword>
<dbReference type="InterPro" id="IPR045755">
    <property type="entry name" value="FtsL-like"/>
</dbReference>
<accession>A0A2D0N9S3</accession>
<evidence type="ECO:0000256" key="1">
    <source>
        <dbReference type="SAM" id="Phobius"/>
    </source>
</evidence>
<keyword evidence="1" id="KW-1133">Transmembrane helix</keyword>
<keyword evidence="1" id="KW-0812">Transmembrane</keyword>
<proteinExistence type="predicted"/>
<dbReference type="EMBL" id="PDUD01000022">
    <property type="protein sequence ID" value="PHN05227.1"/>
    <property type="molecule type" value="Genomic_DNA"/>
</dbReference>
<reference evidence="2 3" key="1">
    <citation type="submission" date="2017-10" db="EMBL/GenBank/DDBJ databases">
        <title>The draft genome sequence of Lewinella nigricans NBRC 102662.</title>
        <authorList>
            <person name="Wang K."/>
        </authorList>
    </citation>
    <scope>NUCLEOTIDE SEQUENCE [LARGE SCALE GENOMIC DNA]</scope>
    <source>
        <strain evidence="2 3">NBRC 102662</strain>
    </source>
</reference>
<dbReference type="RefSeq" id="WP_099151280.1">
    <property type="nucleotide sequence ID" value="NZ_PDUD01000022.1"/>
</dbReference>
<keyword evidence="3" id="KW-1185">Reference proteome</keyword>
<dbReference type="Proteomes" id="UP000223913">
    <property type="component" value="Unassembled WGS sequence"/>
</dbReference>
<comment type="caution">
    <text evidence="2">The sequence shown here is derived from an EMBL/GenBank/DDBJ whole genome shotgun (WGS) entry which is preliminary data.</text>
</comment>
<dbReference type="Pfam" id="PF19579">
    <property type="entry name" value="FtsL_2"/>
    <property type="match status" value="1"/>
</dbReference>
<protein>
    <recommendedName>
        <fullName evidence="4">S-adenosyl-methyltransferase</fullName>
    </recommendedName>
</protein>
<feature type="transmembrane region" description="Helical" evidence="1">
    <location>
        <begin position="20"/>
        <end position="39"/>
    </location>
</feature>
<gene>
    <name evidence="2" type="ORF">CRP01_17055</name>
</gene>
<organism evidence="2 3">
    <name type="scientific">Flavilitoribacter nigricans (strain ATCC 23147 / DSM 23189 / NBRC 102662 / NCIMB 1420 / SS-2)</name>
    <name type="common">Lewinella nigricans</name>
    <dbReference type="NCBI Taxonomy" id="1122177"/>
    <lineage>
        <taxon>Bacteria</taxon>
        <taxon>Pseudomonadati</taxon>
        <taxon>Bacteroidota</taxon>
        <taxon>Saprospiria</taxon>
        <taxon>Saprospirales</taxon>
        <taxon>Lewinellaceae</taxon>
        <taxon>Flavilitoribacter</taxon>
    </lineage>
</organism>